<evidence type="ECO:0000313" key="8">
    <source>
        <dbReference type="EMBL" id="MDR4124870.1"/>
    </source>
</evidence>
<dbReference type="InterPro" id="IPR000086">
    <property type="entry name" value="NUDIX_hydrolase_dom"/>
</dbReference>
<comment type="cofactor">
    <cofactor evidence="2">
        <name>Mg(2+)</name>
        <dbReference type="ChEBI" id="CHEBI:18420"/>
    </cofactor>
</comment>
<evidence type="ECO:0000313" key="9">
    <source>
        <dbReference type="Proteomes" id="UP001232156"/>
    </source>
</evidence>
<keyword evidence="3" id="KW-0479">Metal-binding</keyword>
<keyword evidence="9" id="KW-1185">Reference proteome</keyword>
<dbReference type="SUPFAM" id="SSF55811">
    <property type="entry name" value="Nudix"/>
    <property type="match status" value="1"/>
</dbReference>
<dbReference type="PANTHER" id="PTHR12992">
    <property type="entry name" value="NUDIX HYDROLASE"/>
    <property type="match status" value="1"/>
</dbReference>
<keyword evidence="5" id="KW-0460">Magnesium</keyword>
<evidence type="ECO:0000256" key="3">
    <source>
        <dbReference type="ARBA" id="ARBA00022723"/>
    </source>
</evidence>
<evidence type="ECO:0000256" key="6">
    <source>
        <dbReference type="ARBA" id="ARBA00023211"/>
    </source>
</evidence>
<dbReference type="InterPro" id="IPR045121">
    <property type="entry name" value="CoAse"/>
</dbReference>
<dbReference type="InterPro" id="IPR015797">
    <property type="entry name" value="NUDIX_hydrolase-like_dom_sf"/>
</dbReference>
<dbReference type="CDD" id="cd03426">
    <property type="entry name" value="NUDIX_CoAse_Nudt7"/>
    <property type="match status" value="1"/>
</dbReference>
<protein>
    <submittedName>
        <fullName evidence="8">CoA pyrophosphatase</fullName>
    </submittedName>
</protein>
<sequence length="247" mass="27883">MKRLPPVEFPRHTSGFDPTAQPVIASPQLPQLAPGTLGLPFIRRAFSTRFTWQVEPVFTNLFDLDTTGRADIRQAAVFIPLVERPDGVHVMFTRRAAHLYNHAGQICFPGGRIEDTDPDFVQAALRETWEEVGVEPRFIELIGTQPSFLTSTRYTMKPVIGALRPGYTLVPDRSEVEEIFEVPIATLLNPQLHRLHEIRPTEGLPRHFFSVSWGNYFIWGATAALIRNMYHYLAAAEVSGLIDLHTP</sequence>
<dbReference type="RefSeq" id="WP_347286376.1">
    <property type="nucleotide sequence ID" value="NZ_JAUZQE010000004.1"/>
</dbReference>
<dbReference type="Gene3D" id="3.90.79.10">
    <property type="entry name" value="Nucleoside Triphosphate Pyrophosphohydrolase"/>
    <property type="match status" value="1"/>
</dbReference>
<dbReference type="PANTHER" id="PTHR12992:SF11">
    <property type="entry name" value="MITOCHONDRIAL COENZYME A DIPHOSPHATASE NUDT8"/>
    <property type="match status" value="1"/>
</dbReference>
<gene>
    <name evidence="8" type="ORF">Q8947_02585</name>
</gene>
<proteinExistence type="predicted"/>
<name>A0ABU1D362_9BURK</name>
<evidence type="ECO:0000256" key="4">
    <source>
        <dbReference type="ARBA" id="ARBA00022801"/>
    </source>
</evidence>
<keyword evidence="6" id="KW-0464">Manganese</keyword>
<dbReference type="Proteomes" id="UP001232156">
    <property type="component" value="Unassembled WGS sequence"/>
</dbReference>
<evidence type="ECO:0000256" key="1">
    <source>
        <dbReference type="ARBA" id="ARBA00001936"/>
    </source>
</evidence>
<dbReference type="Pfam" id="PF00293">
    <property type="entry name" value="NUDIX"/>
    <property type="match status" value="1"/>
</dbReference>
<feature type="domain" description="Nudix hydrolase" evidence="7">
    <location>
        <begin position="72"/>
        <end position="206"/>
    </location>
</feature>
<keyword evidence="4" id="KW-0378">Hydrolase</keyword>
<dbReference type="PROSITE" id="PS51462">
    <property type="entry name" value="NUDIX"/>
    <property type="match status" value="1"/>
</dbReference>
<comment type="caution">
    <text evidence="8">The sequence shown here is derived from an EMBL/GenBank/DDBJ whole genome shotgun (WGS) entry which is preliminary data.</text>
</comment>
<evidence type="ECO:0000259" key="7">
    <source>
        <dbReference type="PROSITE" id="PS51462"/>
    </source>
</evidence>
<accession>A0ABU1D362</accession>
<comment type="cofactor">
    <cofactor evidence="1">
        <name>Mn(2+)</name>
        <dbReference type="ChEBI" id="CHEBI:29035"/>
    </cofactor>
</comment>
<evidence type="ECO:0000256" key="2">
    <source>
        <dbReference type="ARBA" id="ARBA00001946"/>
    </source>
</evidence>
<evidence type="ECO:0000256" key="5">
    <source>
        <dbReference type="ARBA" id="ARBA00022842"/>
    </source>
</evidence>
<organism evidence="8 9">
    <name type="scientific">Yanghanlia caeni</name>
    <dbReference type="NCBI Taxonomy" id="3064283"/>
    <lineage>
        <taxon>Bacteria</taxon>
        <taxon>Pseudomonadati</taxon>
        <taxon>Pseudomonadota</taxon>
        <taxon>Betaproteobacteria</taxon>
        <taxon>Burkholderiales</taxon>
        <taxon>Alcaligenaceae</taxon>
        <taxon>Yanghanlia</taxon>
    </lineage>
</organism>
<dbReference type="EMBL" id="JAUZQE010000004">
    <property type="protein sequence ID" value="MDR4124870.1"/>
    <property type="molecule type" value="Genomic_DNA"/>
</dbReference>
<dbReference type="NCBIfam" id="NF007980">
    <property type="entry name" value="PRK10707.1"/>
    <property type="match status" value="1"/>
</dbReference>
<reference evidence="8 9" key="1">
    <citation type="submission" date="2023-08" db="EMBL/GenBank/DDBJ databases">
        <title>Alcaligenaceae gen. nov., a novel taxon isolated from the sludge of Yixing Pesticide Factory.</title>
        <authorList>
            <person name="Ruan L."/>
        </authorList>
    </citation>
    <scope>NUCLEOTIDE SEQUENCE [LARGE SCALE GENOMIC DNA]</scope>
    <source>
        <strain evidence="8 9">LG-2</strain>
    </source>
</reference>